<protein>
    <submittedName>
        <fullName evidence="1">Uncharacterized protein</fullName>
    </submittedName>
</protein>
<reference evidence="1" key="1">
    <citation type="submission" date="2019-08" db="EMBL/GenBank/DDBJ databases">
        <authorList>
            <person name="Kucharzyk K."/>
            <person name="Murdoch R.W."/>
            <person name="Higgins S."/>
            <person name="Loffler F."/>
        </authorList>
    </citation>
    <scope>NUCLEOTIDE SEQUENCE</scope>
</reference>
<accession>A0A645H2H5</accession>
<dbReference type="AlphaFoldDB" id="A0A645H2H5"/>
<proteinExistence type="predicted"/>
<organism evidence="1">
    <name type="scientific">bioreactor metagenome</name>
    <dbReference type="NCBI Taxonomy" id="1076179"/>
    <lineage>
        <taxon>unclassified sequences</taxon>
        <taxon>metagenomes</taxon>
        <taxon>ecological metagenomes</taxon>
    </lineage>
</organism>
<dbReference type="EMBL" id="VSSQ01085124">
    <property type="protein sequence ID" value="MPN32880.1"/>
    <property type="molecule type" value="Genomic_DNA"/>
</dbReference>
<name>A0A645H2H5_9ZZZZ</name>
<evidence type="ECO:0000313" key="1">
    <source>
        <dbReference type="EMBL" id="MPN32880.1"/>
    </source>
</evidence>
<sequence>MVRNTPKHLLTITGIVLLLSVFCAHVLAKSNQKSENKVLIFGETLSKSRIFQKEIENTLISY</sequence>
<gene>
    <name evidence="1" type="ORF">SDC9_180363</name>
</gene>
<comment type="caution">
    <text evidence="1">The sequence shown here is derived from an EMBL/GenBank/DDBJ whole genome shotgun (WGS) entry which is preliminary data.</text>
</comment>